<proteinExistence type="predicted"/>
<dbReference type="RefSeq" id="WP_125672371.1">
    <property type="nucleotide sequence ID" value="NZ_RCOS01000144.1"/>
</dbReference>
<protein>
    <submittedName>
        <fullName evidence="1">Uncharacterized protein</fullName>
    </submittedName>
</protein>
<keyword evidence="2" id="KW-1185">Reference proteome</keyword>
<accession>A0A3R9PGA4</accession>
<dbReference type="Proteomes" id="UP000277582">
    <property type="component" value="Unassembled WGS sequence"/>
</dbReference>
<comment type="caution">
    <text evidence="1">The sequence shown here is derived from an EMBL/GenBank/DDBJ whole genome shotgun (WGS) entry which is preliminary data.</text>
</comment>
<reference evidence="1 2" key="1">
    <citation type="submission" date="2018-10" db="EMBL/GenBank/DDBJ databases">
        <title>Co-occurring genomic capacity for anaerobic methane metabolism and dissimilatory sulfite reduction discovered in the Korarchaeota.</title>
        <authorList>
            <person name="Mckay L.J."/>
            <person name="Dlakic M."/>
            <person name="Fields M.W."/>
            <person name="Delmont T.O."/>
            <person name="Eren A.M."/>
            <person name="Jay Z.J."/>
            <person name="Klingelsmith K.B."/>
            <person name="Rusch D.B."/>
            <person name="Inskeep W.P."/>
        </authorList>
    </citation>
    <scope>NUCLEOTIDE SEQUENCE [LARGE SCALE GENOMIC DNA]</scope>
    <source>
        <strain evidence="1 2">MDKW</strain>
    </source>
</reference>
<evidence type="ECO:0000313" key="1">
    <source>
        <dbReference type="EMBL" id="RSN72650.1"/>
    </source>
</evidence>
<name>A0A3R9PGA4_9CREN</name>
<dbReference type="AlphaFoldDB" id="A0A3R9PGA4"/>
<sequence length="102" mass="11865">MRMWRNHDRNRLSEVGKYLKRGICKVINSPLSPMPDEISFGISLGSSSIKAVYRLEERTEKWCKCEVESKQPKPRLWCGKLGDKQICINLDRICGKVKGHFR</sequence>
<gene>
    <name evidence="1" type="ORF">D6D85_12910</name>
</gene>
<dbReference type="EMBL" id="RCOS01000144">
    <property type="protein sequence ID" value="RSN72650.1"/>
    <property type="molecule type" value="Genomic_DNA"/>
</dbReference>
<evidence type="ECO:0000313" key="2">
    <source>
        <dbReference type="Proteomes" id="UP000277582"/>
    </source>
</evidence>
<organism evidence="1 2">
    <name type="scientific">Candidatus Methanodesulfokora washburnensis</name>
    <dbReference type="NCBI Taxonomy" id="2478471"/>
    <lineage>
        <taxon>Archaea</taxon>
        <taxon>Thermoproteota</taxon>
        <taxon>Candidatus Korarchaeia</taxon>
        <taxon>Candidatus Korarchaeia incertae sedis</taxon>
        <taxon>Candidatus Methanodesulfokora</taxon>
    </lineage>
</organism>